<evidence type="ECO:0000313" key="3">
    <source>
        <dbReference type="Proteomes" id="UP000534388"/>
    </source>
</evidence>
<feature type="transmembrane region" description="Helical" evidence="1">
    <location>
        <begin position="102"/>
        <end position="123"/>
    </location>
</feature>
<organism evidence="2 3">
    <name type="scientific">Rugamonas brunnea</name>
    <dbReference type="NCBI Taxonomy" id="2758569"/>
    <lineage>
        <taxon>Bacteria</taxon>
        <taxon>Pseudomonadati</taxon>
        <taxon>Pseudomonadota</taxon>
        <taxon>Betaproteobacteria</taxon>
        <taxon>Burkholderiales</taxon>
        <taxon>Oxalobacteraceae</taxon>
        <taxon>Telluria group</taxon>
        <taxon>Rugamonas</taxon>
    </lineage>
</organism>
<dbReference type="InterPro" id="IPR007360">
    <property type="entry name" value="SirB"/>
</dbReference>
<evidence type="ECO:0000256" key="1">
    <source>
        <dbReference type="SAM" id="Phobius"/>
    </source>
</evidence>
<protein>
    <submittedName>
        <fullName evidence="2">SirB2 family protein</fullName>
    </submittedName>
</protein>
<comment type="caution">
    <text evidence="2">The sequence shown here is derived from an EMBL/GenBank/DDBJ whole genome shotgun (WGS) entry which is preliminary data.</text>
</comment>
<reference evidence="2 3" key="1">
    <citation type="submission" date="2020-07" db="EMBL/GenBank/DDBJ databases">
        <title>Novel species isolated from subtropical streams in China.</title>
        <authorList>
            <person name="Lu H."/>
        </authorList>
    </citation>
    <scope>NUCLEOTIDE SEQUENCE [LARGE SCALE GENOMIC DNA]</scope>
    <source>
        <strain evidence="2 3">LX20W</strain>
    </source>
</reference>
<gene>
    <name evidence="2" type="ORF">H3H37_15280</name>
</gene>
<dbReference type="PANTHER" id="PTHR39594">
    <property type="entry name" value="PROTEIN YCHQ"/>
    <property type="match status" value="1"/>
</dbReference>
<feature type="transmembrane region" description="Helical" evidence="1">
    <location>
        <begin position="6"/>
        <end position="26"/>
    </location>
</feature>
<dbReference type="Pfam" id="PF04247">
    <property type="entry name" value="SirB"/>
    <property type="match status" value="1"/>
</dbReference>
<feature type="transmembrane region" description="Helical" evidence="1">
    <location>
        <begin position="71"/>
        <end position="90"/>
    </location>
</feature>
<feature type="transmembrane region" description="Helical" evidence="1">
    <location>
        <begin position="46"/>
        <end position="65"/>
    </location>
</feature>
<keyword evidence="1" id="KW-0812">Transmembrane</keyword>
<name>A0A7W2ETS4_9BURK</name>
<dbReference type="PIRSF" id="PIRSF005610">
    <property type="entry name" value="SirB"/>
    <property type="match status" value="1"/>
</dbReference>
<dbReference type="PANTHER" id="PTHR39594:SF1">
    <property type="entry name" value="PROTEIN YCHQ"/>
    <property type="match status" value="1"/>
</dbReference>
<keyword evidence="1" id="KW-0472">Membrane</keyword>
<keyword evidence="1" id="KW-1133">Transmembrane helix</keyword>
<evidence type="ECO:0000313" key="2">
    <source>
        <dbReference type="EMBL" id="MBA5638420.1"/>
    </source>
</evidence>
<dbReference type="RefSeq" id="WP_182163946.1">
    <property type="nucleotide sequence ID" value="NZ_JACEZT010000009.1"/>
</dbReference>
<accession>A0A7W2ETS4</accession>
<dbReference type="EMBL" id="JACEZT010000009">
    <property type="protein sequence ID" value="MBA5638420.1"/>
    <property type="molecule type" value="Genomic_DNA"/>
</dbReference>
<sequence>MDYYAIKHFHMGCAAMSGSLFLLRGYWMWSNPARLQQRWVRTAPHVIDTALLASAMTMVVLSHQYPFVQGWLTAKVLALLLYIVLGTIALKRGKTRAVRATAFAAAVTTFLYIGSVAFTKQVWPF</sequence>
<dbReference type="AlphaFoldDB" id="A0A7W2ETS4"/>
<dbReference type="GO" id="GO:0005886">
    <property type="term" value="C:plasma membrane"/>
    <property type="evidence" value="ECO:0007669"/>
    <property type="project" value="TreeGrafter"/>
</dbReference>
<keyword evidence="3" id="KW-1185">Reference proteome</keyword>
<proteinExistence type="predicted"/>
<dbReference type="Proteomes" id="UP000534388">
    <property type="component" value="Unassembled WGS sequence"/>
</dbReference>